<evidence type="ECO:0000313" key="3">
    <source>
        <dbReference type="EMBL" id="PAV83013.1"/>
    </source>
</evidence>
<comment type="caution">
    <text evidence="3">The sequence shown here is derived from an EMBL/GenBank/DDBJ whole genome shotgun (WGS) entry which is preliminary data.</text>
</comment>
<name>A0A2A2LA07_9BILA</name>
<keyword evidence="2" id="KW-1133">Transmembrane helix</keyword>
<protein>
    <submittedName>
        <fullName evidence="3">Uncharacterized protein</fullName>
    </submittedName>
</protein>
<evidence type="ECO:0000313" key="4">
    <source>
        <dbReference type="Proteomes" id="UP000218231"/>
    </source>
</evidence>
<evidence type="ECO:0000256" key="1">
    <source>
        <dbReference type="SAM" id="MobiDB-lite"/>
    </source>
</evidence>
<accession>A0A2A2LA07</accession>
<organism evidence="3 4">
    <name type="scientific">Diploscapter pachys</name>
    <dbReference type="NCBI Taxonomy" id="2018661"/>
    <lineage>
        <taxon>Eukaryota</taxon>
        <taxon>Metazoa</taxon>
        <taxon>Ecdysozoa</taxon>
        <taxon>Nematoda</taxon>
        <taxon>Chromadorea</taxon>
        <taxon>Rhabditida</taxon>
        <taxon>Rhabditina</taxon>
        <taxon>Rhabditomorpha</taxon>
        <taxon>Rhabditoidea</taxon>
        <taxon>Rhabditidae</taxon>
        <taxon>Diploscapter</taxon>
    </lineage>
</organism>
<feature type="transmembrane region" description="Helical" evidence="2">
    <location>
        <begin position="56"/>
        <end position="78"/>
    </location>
</feature>
<proteinExistence type="predicted"/>
<sequence length="244" mass="27472">MDSQLEGLPDDNGLTENSESTTTTINISPPPCGRAAGVPKLSCPSNDNLQDDYSKYLLVLVLFILCLALVMCLARILFMYCGYKRRRFEQPDDDRETARRQEAEEITGHPFSYLATEAGRVNYGFVDPPPRYDQLFKDNAERPAAGSAAIDQAPPTYDEHVTSARSTASANSAAHISVSNIRFANFFSLNRILYIKLMIELGKKKDMRMAELHSVSQFDKLQKLNLNMLIEKMFENLSIQAYIE</sequence>
<dbReference type="EMBL" id="LIAE01007001">
    <property type="protein sequence ID" value="PAV83013.1"/>
    <property type="molecule type" value="Genomic_DNA"/>
</dbReference>
<feature type="compositionally biased region" description="Low complexity" evidence="1">
    <location>
        <begin position="15"/>
        <end position="27"/>
    </location>
</feature>
<keyword evidence="2" id="KW-0812">Transmembrane</keyword>
<evidence type="ECO:0000256" key="2">
    <source>
        <dbReference type="SAM" id="Phobius"/>
    </source>
</evidence>
<gene>
    <name evidence="3" type="ORF">WR25_23230</name>
</gene>
<dbReference type="Proteomes" id="UP000218231">
    <property type="component" value="Unassembled WGS sequence"/>
</dbReference>
<keyword evidence="4" id="KW-1185">Reference proteome</keyword>
<reference evidence="3 4" key="1">
    <citation type="journal article" date="2017" name="Curr. Biol.">
        <title>Genome architecture and evolution of a unichromosomal asexual nematode.</title>
        <authorList>
            <person name="Fradin H."/>
            <person name="Zegar C."/>
            <person name="Gutwein M."/>
            <person name="Lucas J."/>
            <person name="Kovtun M."/>
            <person name="Corcoran D."/>
            <person name="Baugh L.R."/>
            <person name="Kiontke K."/>
            <person name="Gunsalus K."/>
            <person name="Fitch D.H."/>
            <person name="Piano F."/>
        </authorList>
    </citation>
    <scope>NUCLEOTIDE SEQUENCE [LARGE SCALE GENOMIC DNA]</scope>
    <source>
        <strain evidence="3">PF1309</strain>
    </source>
</reference>
<dbReference type="OrthoDB" id="5876144at2759"/>
<feature type="region of interest" description="Disordered" evidence="1">
    <location>
        <begin position="1"/>
        <end position="31"/>
    </location>
</feature>
<dbReference type="AlphaFoldDB" id="A0A2A2LA07"/>
<keyword evidence="2" id="KW-0472">Membrane</keyword>